<organism evidence="3 4">
    <name type="scientific">Geothrix limicola</name>
    <dbReference type="NCBI Taxonomy" id="2927978"/>
    <lineage>
        <taxon>Bacteria</taxon>
        <taxon>Pseudomonadati</taxon>
        <taxon>Acidobacteriota</taxon>
        <taxon>Holophagae</taxon>
        <taxon>Holophagales</taxon>
        <taxon>Holophagaceae</taxon>
        <taxon>Geothrix</taxon>
    </lineage>
</organism>
<evidence type="ECO:0000259" key="2">
    <source>
        <dbReference type="Pfam" id="PF02582"/>
    </source>
</evidence>
<evidence type="ECO:0000313" key="4">
    <source>
        <dbReference type="Proteomes" id="UP001165069"/>
    </source>
</evidence>
<dbReference type="PANTHER" id="PTHR16255">
    <property type="entry name" value="REQUIRED FOR MEIOTIC NUCLEAR DIVISION PROTEIN 1 HOMOLOG"/>
    <property type="match status" value="1"/>
</dbReference>
<dbReference type="RefSeq" id="WP_285574661.1">
    <property type="nucleotide sequence ID" value="NZ_BSDE01000003.1"/>
</dbReference>
<feature type="transmembrane region" description="Helical" evidence="1">
    <location>
        <begin position="256"/>
        <end position="275"/>
    </location>
</feature>
<dbReference type="Pfam" id="PF02582">
    <property type="entry name" value="DUF155"/>
    <property type="match status" value="1"/>
</dbReference>
<protein>
    <recommendedName>
        <fullName evidence="2">DUF155 domain-containing protein</fullName>
    </recommendedName>
</protein>
<evidence type="ECO:0000256" key="1">
    <source>
        <dbReference type="SAM" id="Phobius"/>
    </source>
</evidence>
<dbReference type="InterPro" id="IPR003734">
    <property type="entry name" value="DUF155"/>
</dbReference>
<keyword evidence="4" id="KW-1185">Reference proteome</keyword>
<dbReference type="Proteomes" id="UP001165069">
    <property type="component" value="Unassembled WGS sequence"/>
</dbReference>
<dbReference type="EMBL" id="BSDE01000003">
    <property type="protein sequence ID" value="GLH73492.1"/>
    <property type="molecule type" value="Genomic_DNA"/>
</dbReference>
<accession>A0ABQ5QFB5</accession>
<keyword evidence="1" id="KW-1133">Transmembrane helix</keyword>
<dbReference type="InterPro" id="IPR051624">
    <property type="entry name" value="RMD1/Sad1-interacting"/>
</dbReference>
<dbReference type="PANTHER" id="PTHR16255:SF6">
    <property type="entry name" value="PROTEIN RETARDED ROOT GROWTH-LIKE"/>
    <property type="match status" value="1"/>
</dbReference>
<keyword evidence="1" id="KW-0472">Membrane</keyword>
<comment type="caution">
    <text evidence="3">The sequence shown here is derived from an EMBL/GenBank/DDBJ whole genome shotgun (WGS) entry which is preliminary data.</text>
</comment>
<feature type="domain" description="DUF155" evidence="2">
    <location>
        <begin position="60"/>
        <end position="228"/>
    </location>
</feature>
<proteinExistence type="predicted"/>
<name>A0ABQ5QFB5_9BACT</name>
<sequence>MVPTLRSHPMLLEGEARAFALQADYVDGQIDLKAFCAAHPHHPILGANPLVLEPQKGSYVFLSRFGGVVFWDCPEPLIRQIHEELKALPGMNRLEEQARDFLAVKVGAPEDAVGFSEVRLQELSLEKLRIISLTLAQSVALDHFEGAVSQAMGRFQPVVEALSHAGKLLLPHREVLRLVGFAMEVRAAVLDNLTLFDDPPETWESESLAHLDSALYDQFDLDERVSAIREKLAYLHDAGMTLLGLQDTRKNQRLEWVIILLILAEILLAFGKPLLARLGLWS</sequence>
<gene>
    <name evidence="3" type="ORF">GETHLI_19940</name>
</gene>
<keyword evidence="1" id="KW-0812">Transmembrane</keyword>
<reference evidence="3 4" key="1">
    <citation type="journal article" date="2023" name="Antonie Van Leeuwenhoek">
        <title>Mesoterricola silvestris gen. nov., sp. nov., Mesoterricola sediminis sp. nov., Geothrix oryzae sp. nov., Geothrix edaphica sp. nov., Geothrix rubra sp. nov., and Geothrix limicola sp. nov., six novel members of Acidobacteriota isolated from soils.</title>
        <authorList>
            <person name="Itoh H."/>
            <person name="Sugisawa Y."/>
            <person name="Mise K."/>
            <person name="Xu Z."/>
            <person name="Kuniyasu M."/>
            <person name="Ushijima N."/>
            <person name="Kawano K."/>
            <person name="Kobayashi E."/>
            <person name="Shiratori Y."/>
            <person name="Masuda Y."/>
            <person name="Senoo K."/>
        </authorList>
    </citation>
    <scope>NUCLEOTIDE SEQUENCE [LARGE SCALE GENOMIC DNA]</scope>
    <source>
        <strain evidence="3 4">Red804</strain>
    </source>
</reference>
<evidence type="ECO:0000313" key="3">
    <source>
        <dbReference type="EMBL" id="GLH73492.1"/>
    </source>
</evidence>